<feature type="region of interest" description="Disordered" evidence="1">
    <location>
        <begin position="29"/>
        <end position="83"/>
    </location>
</feature>
<accession>A0AB74URZ0</accession>
<protein>
    <submittedName>
        <fullName evidence="3">Uncharacterized protein</fullName>
    </submittedName>
</protein>
<organism evidence="3">
    <name type="scientific">Rhodanobacter sp. FW102-FHT14D07</name>
    <dbReference type="NCBI Taxonomy" id="3351462"/>
    <lineage>
        <taxon>Bacteria</taxon>
        <taxon>Pseudomonadati</taxon>
        <taxon>Pseudomonadota</taxon>
        <taxon>Gammaproteobacteria</taxon>
        <taxon>Lysobacterales</taxon>
        <taxon>Rhodanobacteraceae</taxon>
        <taxon>Rhodanobacter</taxon>
    </lineage>
</organism>
<name>A0AB74URZ0_9GAMM</name>
<sequence length="160" mass="16362">MNVPRLLPALLATLLAAPAWAQSTTQPLNLKLPPGELPAASSTTVTPANDATTPRTRTADSVAATPPRDPPGVYYGDTSGRLGNTEVARDTRADCDDSTYNQPQVHGSVGMGVAGGSRFSGNYQTGTVNVTKAFGSCDEPSGGISISVGAGTSHFHGRGH</sequence>
<dbReference type="EMBL" id="CP170721">
    <property type="protein sequence ID" value="XIA19310.1"/>
    <property type="molecule type" value="Genomic_DNA"/>
</dbReference>
<evidence type="ECO:0000313" key="3">
    <source>
        <dbReference type="EMBL" id="XIA19310.1"/>
    </source>
</evidence>
<reference evidence="3" key="1">
    <citation type="submission" date="2024-10" db="EMBL/GenBank/DDBJ databases">
        <authorList>
            <person name="Lesea H.P."/>
            <person name="Kuehl J.V."/>
            <person name="Chandonia J.-M."/>
        </authorList>
    </citation>
    <scope>NUCLEOTIDE SEQUENCE</scope>
    <source>
        <strain evidence="3">FW102-FHT14D07</strain>
    </source>
</reference>
<keyword evidence="2" id="KW-0732">Signal</keyword>
<feature type="signal peptide" evidence="2">
    <location>
        <begin position="1"/>
        <end position="21"/>
    </location>
</feature>
<feature type="chain" id="PRO_5044506094" evidence="2">
    <location>
        <begin position="22"/>
        <end position="160"/>
    </location>
</feature>
<feature type="compositionally biased region" description="Polar residues" evidence="1">
    <location>
        <begin position="40"/>
        <end position="56"/>
    </location>
</feature>
<evidence type="ECO:0000256" key="2">
    <source>
        <dbReference type="SAM" id="SignalP"/>
    </source>
</evidence>
<evidence type="ECO:0000256" key="1">
    <source>
        <dbReference type="SAM" id="MobiDB-lite"/>
    </source>
</evidence>
<dbReference type="AlphaFoldDB" id="A0AB74URZ0"/>
<gene>
    <name evidence="3" type="ORF">ACFYG5_03980</name>
</gene>
<dbReference type="RefSeq" id="WP_395119497.1">
    <property type="nucleotide sequence ID" value="NZ_CP170721.1"/>
</dbReference>
<proteinExistence type="predicted"/>